<keyword evidence="3" id="KW-0449">Lipoprotein</keyword>
<dbReference type="STRING" id="1777143.AWB82_04291"/>
<feature type="domain" description="DUF306" evidence="2">
    <location>
        <begin position="69"/>
        <end position="191"/>
    </location>
</feature>
<accession>A0A158BLJ5</accession>
<dbReference type="OrthoDB" id="423130at2"/>
<feature type="compositionally biased region" description="Low complexity" evidence="1">
    <location>
        <begin position="14"/>
        <end position="23"/>
    </location>
</feature>
<dbReference type="InterPro" id="IPR005184">
    <property type="entry name" value="DUF306_Meta_HslJ"/>
</dbReference>
<comment type="caution">
    <text evidence="3">The sequence shown here is derived from an EMBL/GenBank/DDBJ whole genome shotgun (WGS) entry which is preliminary data.</text>
</comment>
<dbReference type="AlphaFoldDB" id="A0A158BLJ5"/>
<dbReference type="RefSeq" id="WP_086970756.1">
    <property type="nucleotide sequence ID" value="NZ_FCOJ02000032.1"/>
</dbReference>
<evidence type="ECO:0000313" key="4">
    <source>
        <dbReference type="Proteomes" id="UP000054596"/>
    </source>
</evidence>
<evidence type="ECO:0000256" key="1">
    <source>
        <dbReference type="SAM" id="MobiDB-lite"/>
    </source>
</evidence>
<dbReference type="InterPro" id="IPR038670">
    <property type="entry name" value="HslJ-like_sf"/>
</dbReference>
<dbReference type="Pfam" id="PF03724">
    <property type="entry name" value="META"/>
    <property type="match status" value="1"/>
</dbReference>
<organism evidence="3 4">
    <name type="scientific">Caballeronia glebae</name>
    <dbReference type="NCBI Taxonomy" id="1777143"/>
    <lineage>
        <taxon>Bacteria</taxon>
        <taxon>Pseudomonadati</taxon>
        <taxon>Pseudomonadota</taxon>
        <taxon>Betaproteobacteria</taxon>
        <taxon>Burkholderiales</taxon>
        <taxon>Burkholderiaceae</taxon>
        <taxon>Caballeronia</taxon>
    </lineage>
</organism>
<proteinExistence type="predicted"/>
<reference evidence="3" key="1">
    <citation type="submission" date="2016-01" db="EMBL/GenBank/DDBJ databases">
        <authorList>
            <person name="Peeters C."/>
        </authorList>
    </citation>
    <scope>NUCLEOTIDE SEQUENCE [LARGE SCALE GENOMIC DNA]</scope>
    <source>
        <strain evidence="3">LMG 29325</strain>
    </source>
</reference>
<dbReference type="EMBL" id="FCOJ02000032">
    <property type="protein sequence ID" value="SAK70972.1"/>
    <property type="molecule type" value="Genomic_DNA"/>
</dbReference>
<name>A0A158BLJ5_9BURK</name>
<dbReference type="PANTHER" id="PTHR35535">
    <property type="entry name" value="HEAT SHOCK PROTEIN HSLJ"/>
    <property type="match status" value="1"/>
</dbReference>
<keyword evidence="4" id="KW-1185">Reference proteome</keyword>
<dbReference type="Gene3D" id="2.40.128.270">
    <property type="match status" value="1"/>
</dbReference>
<dbReference type="InterPro" id="IPR053147">
    <property type="entry name" value="Hsp_HslJ-like"/>
</dbReference>
<dbReference type="Proteomes" id="UP000054596">
    <property type="component" value="Unassembled WGS sequence"/>
</dbReference>
<sequence>MPTPLSRASDFHSPRSSSNPLSRRKNALSLVSRACALVVAASVVAGCAMPKHTDASAPPTDPYSPAATQLLDDTQWELTNWTDASGQPRALPHAGPNNAQPLTLDFSTASGRRQASGFSGCNRFAGAYDLKDGKLTFGPLAGTRMACVSGAGAALERPYLDALAHIAKSGVQMNPPQALQLTLNDGQVLTFAPRAK</sequence>
<gene>
    <name evidence="3" type="ORF">AWB82_04291</name>
</gene>
<protein>
    <submittedName>
        <fullName evidence="3">Lipoprotein</fullName>
    </submittedName>
</protein>
<evidence type="ECO:0000259" key="2">
    <source>
        <dbReference type="Pfam" id="PF03724"/>
    </source>
</evidence>
<dbReference type="PANTHER" id="PTHR35535:SF2">
    <property type="entry name" value="DUF306 DOMAIN-CONTAINING PROTEIN"/>
    <property type="match status" value="1"/>
</dbReference>
<feature type="region of interest" description="Disordered" evidence="1">
    <location>
        <begin position="1"/>
        <end position="23"/>
    </location>
</feature>
<evidence type="ECO:0000313" key="3">
    <source>
        <dbReference type="EMBL" id="SAK70972.1"/>
    </source>
</evidence>